<dbReference type="InterPro" id="IPR043796">
    <property type="entry name" value="ESX-1_EspA/EspE-like"/>
</dbReference>
<accession>A0A1X1VNB6</accession>
<feature type="region of interest" description="Disordered" evidence="1">
    <location>
        <begin position="344"/>
        <end position="398"/>
    </location>
</feature>
<feature type="compositionally biased region" description="Low complexity" evidence="1">
    <location>
        <begin position="372"/>
        <end position="389"/>
    </location>
</feature>
<name>A0A1X1VNB6_MYCGO</name>
<feature type="domain" description="ESX-1 secretion-associated protein EspA/EspE-like" evidence="2">
    <location>
        <begin position="21"/>
        <end position="103"/>
    </location>
</feature>
<comment type="caution">
    <text evidence="3">The sequence shown here is derived from an EMBL/GenBank/DDBJ whole genome shotgun (WGS) entry which is preliminary data.</text>
</comment>
<evidence type="ECO:0000313" key="4">
    <source>
        <dbReference type="Proteomes" id="UP000193928"/>
    </source>
</evidence>
<dbReference type="Proteomes" id="UP000193928">
    <property type="component" value="Unassembled WGS sequence"/>
</dbReference>
<keyword evidence="4" id="KW-1185">Reference proteome</keyword>
<reference evidence="3 4" key="1">
    <citation type="submission" date="2016-01" db="EMBL/GenBank/DDBJ databases">
        <title>The new phylogeny of the genus Mycobacterium.</title>
        <authorList>
            <person name="Tarcisio F."/>
            <person name="Conor M."/>
            <person name="Antonella G."/>
            <person name="Elisabetta G."/>
            <person name="Giulia F.S."/>
            <person name="Sara T."/>
            <person name="Anna F."/>
            <person name="Clotilde B."/>
            <person name="Roberto B."/>
            <person name="Veronica D.S."/>
            <person name="Fabio R."/>
            <person name="Monica P."/>
            <person name="Olivier J."/>
            <person name="Enrico T."/>
            <person name="Nicola S."/>
        </authorList>
    </citation>
    <scope>NUCLEOTIDE SEQUENCE [LARGE SCALE GENOMIC DNA]</scope>
    <source>
        <strain evidence="3 4">DSM 44160</strain>
    </source>
</reference>
<evidence type="ECO:0000256" key="1">
    <source>
        <dbReference type="SAM" id="MobiDB-lite"/>
    </source>
</evidence>
<dbReference type="RefSeq" id="WP_085088598.1">
    <property type="nucleotide sequence ID" value="NZ_JACKSU010000134.1"/>
</dbReference>
<organism evidence="3 4">
    <name type="scientific">Mycobacterium gordonae</name>
    <dbReference type="NCBI Taxonomy" id="1778"/>
    <lineage>
        <taxon>Bacteria</taxon>
        <taxon>Bacillati</taxon>
        <taxon>Actinomycetota</taxon>
        <taxon>Actinomycetes</taxon>
        <taxon>Mycobacteriales</taxon>
        <taxon>Mycobacteriaceae</taxon>
        <taxon>Mycobacterium</taxon>
    </lineage>
</organism>
<protein>
    <recommendedName>
        <fullName evidence="2">ESX-1 secretion-associated protein EspA/EspE-like domain-containing protein</fullName>
    </recommendedName>
</protein>
<evidence type="ECO:0000313" key="3">
    <source>
        <dbReference type="EMBL" id="ORV70563.1"/>
    </source>
</evidence>
<dbReference type="Pfam" id="PF18879">
    <property type="entry name" value="EspA_EspE"/>
    <property type="match status" value="1"/>
</dbReference>
<proteinExistence type="predicted"/>
<sequence>MGALVILNSTISFLETLYATLGVGTPVTGEVFDTSSSTFLEAIETQTSTVLSDNWLGTAADAYSEKSKTLQDAEQIMADVDYTTGTLVSDQADAVEKARNTLKKWINFLEDCKPYAKALYDAIVTIADSYVFQATVSAVAVTASGIALLELLLTTFKNAEKLVESIEEIVELMAQLPSDFTEDLAALSEGLLSALESGISDLVSDVESEVSELVSAVKSEVSGVISALRSELSDLSLSDLSLSDLSMSDLSPSDLSLSDFSSLSDLSSLMSMSGLNSLSDATALSDLTSLPGSSALSDSTALSGLTATSSSAVSPGLLTRFAGYTGFPTSEQTKGQLGALDKLADEESQTPQAGLPPSLVRRSSKDAGGQKGAAAGAAGAERAPVNAAASGSTQQRTL</sequence>
<evidence type="ECO:0000259" key="2">
    <source>
        <dbReference type="Pfam" id="PF18879"/>
    </source>
</evidence>
<gene>
    <name evidence="3" type="ORF">AWC08_05215</name>
</gene>
<dbReference type="AlphaFoldDB" id="A0A1X1VNB6"/>
<dbReference type="EMBL" id="LQOY01000226">
    <property type="protein sequence ID" value="ORV70563.1"/>
    <property type="molecule type" value="Genomic_DNA"/>
</dbReference>